<accession>A0A7X2MIC7</accession>
<proteinExistence type="predicted"/>
<gene>
    <name evidence="2" type="ORF">GKC49_00560</name>
</gene>
<evidence type="ECO:0000313" key="3">
    <source>
        <dbReference type="Proteomes" id="UP000461948"/>
    </source>
</evidence>
<comment type="caution">
    <text evidence="2">The sequence shown here is derived from an EMBL/GenBank/DDBJ whole genome shotgun (WGS) entry which is preliminary data.</text>
</comment>
<evidence type="ECO:0000256" key="1">
    <source>
        <dbReference type="SAM" id="MobiDB-lite"/>
    </source>
</evidence>
<name>A0A7X2MIC7_ENTAG</name>
<sequence length="57" mass="6495">MIFWQAGKQGMERLTFHETAVQAKKNGGAGCLPVKSMSFPQQYHHPPQNYDHLSPLR</sequence>
<dbReference type="Proteomes" id="UP000461948">
    <property type="component" value="Unassembled WGS sequence"/>
</dbReference>
<protein>
    <submittedName>
        <fullName evidence="2">Uncharacterized protein</fullName>
    </submittedName>
</protein>
<dbReference type="EMBL" id="WKLC01000005">
    <property type="protein sequence ID" value="MSE13703.1"/>
    <property type="molecule type" value="Genomic_DNA"/>
</dbReference>
<organism evidence="2 3">
    <name type="scientific">Enterobacter agglomerans</name>
    <name type="common">Erwinia herbicola</name>
    <name type="synonym">Pantoea agglomerans</name>
    <dbReference type="NCBI Taxonomy" id="549"/>
    <lineage>
        <taxon>Bacteria</taxon>
        <taxon>Pseudomonadati</taxon>
        <taxon>Pseudomonadota</taxon>
        <taxon>Gammaproteobacteria</taxon>
        <taxon>Enterobacterales</taxon>
        <taxon>Erwiniaceae</taxon>
        <taxon>Pantoea</taxon>
        <taxon>Pantoea agglomerans group</taxon>
    </lineage>
</organism>
<dbReference type="AlphaFoldDB" id="A0A7X2MIC7"/>
<reference evidence="2 3" key="1">
    <citation type="submission" date="2019-11" db="EMBL/GenBank/DDBJ databases">
        <title>Draft Genome Sequence of Plant Growth-Promoting Rhizosphere-Associated Bacteria.</title>
        <authorList>
            <person name="Vasilyev I.Y."/>
            <person name="Radchenko V."/>
            <person name="Ilnitskaya E.V."/>
        </authorList>
    </citation>
    <scope>NUCLEOTIDE SEQUENCE [LARGE SCALE GENOMIC DNA]</scope>
    <source>
        <strain evidence="2 3">VRA_MhP_f</strain>
    </source>
</reference>
<evidence type="ECO:0000313" key="2">
    <source>
        <dbReference type="EMBL" id="MSE13703.1"/>
    </source>
</evidence>
<feature type="region of interest" description="Disordered" evidence="1">
    <location>
        <begin position="35"/>
        <end position="57"/>
    </location>
</feature>